<sequence length="225" mass="25466">MLQKLFGARKTKPPKSSPSSASAPVEERSAALRIVHMGGRVESYYMAIPASRVMEKYPSFVLARPDIFRRPWEAVVRPEAILVPGQKFFVVPRRTVKKLRRRIRKPYKESSGTNSFDSRPLIDVSAEVTKLKDDFSSKSFLGQSDVTISNTGSSKTKGKKSSHRVFGLDTKQEFDTISKEKNRKSGENSKKSLDSQPGEGKRRARNVVRWQPDLTSIIEYRDSDE</sequence>
<comment type="caution">
    <text evidence="2">The sequence shown here is derived from an EMBL/GenBank/DDBJ whole genome shotgun (WGS) entry which is preliminary data.</text>
</comment>
<dbReference type="InterPro" id="IPR025322">
    <property type="entry name" value="PADRE_dom"/>
</dbReference>
<dbReference type="STRING" id="1590841.A0A2R6PTX9"/>
<protein>
    <submittedName>
        <fullName evidence="2">Myeloid-associated differentiation marker-like protein</fullName>
    </submittedName>
</protein>
<organism evidence="2 3">
    <name type="scientific">Actinidia chinensis var. chinensis</name>
    <name type="common">Chinese soft-hair kiwi</name>
    <dbReference type="NCBI Taxonomy" id="1590841"/>
    <lineage>
        <taxon>Eukaryota</taxon>
        <taxon>Viridiplantae</taxon>
        <taxon>Streptophyta</taxon>
        <taxon>Embryophyta</taxon>
        <taxon>Tracheophyta</taxon>
        <taxon>Spermatophyta</taxon>
        <taxon>Magnoliopsida</taxon>
        <taxon>eudicotyledons</taxon>
        <taxon>Gunneridae</taxon>
        <taxon>Pentapetalae</taxon>
        <taxon>asterids</taxon>
        <taxon>Ericales</taxon>
        <taxon>Actinidiaceae</taxon>
        <taxon>Actinidia</taxon>
    </lineage>
</organism>
<dbReference type="AlphaFoldDB" id="A0A2R6PTX9"/>
<dbReference type="PANTHER" id="PTHR33052">
    <property type="entry name" value="DUF4228 DOMAIN PROTEIN-RELATED"/>
    <property type="match status" value="1"/>
</dbReference>
<keyword evidence="3" id="KW-1185">Reference proteome</keyword>
<dbReference type="Pfam" id="PF14009">
    <property type="entry name" value="PADRE"/>
    <property type="match status" value="1"/>
</dbReference>
<reference evidence="2 3" key="1">
    <citation type="submission" date="2017-07" db="EMBL/GenBank/DDBJ databases">
        <title>An improved, manually edited Actinidia chinensis var. chinensis (kiwifruit) genome highlights the challenges associated with draft genomes and gene prediction in plants.</title>
        <authorList>
            <person name="Pilkington S."/>
            <person name="Crowhurst R."/>
            <person name="Hilario E."/>
            <person name="Nardozza S."/>
            <person name="Fraser L."/>
            <person name="Peng Y."/>
            <person name="Gunaseelan K."/>
            <person name="Simpson R."/>
            <person name="Tahir J."/>
            <person name="Deroles S."/>
            <person name="Templeton K."/>
            <person name="Luo Z."/>
            <person name="Davy M."/>
            <person name="Cheng C."/>
            <person name="Mcneilage M."/>
            <person name="Scaglione D."/>
            <person name="Liu Y."/>
            <person name="Zhang Q."/>
            <person name="Datson P."/>
            <person name="De Silva N."/>
            <person name="Gardiner S."/>
            <person name="Bassett H."/>
            <person name="Chagne D."/>
            <person name="Mccallum J."/>
            <person name="Dzierzon H."/>
            <person name="Deng C."/>
            <person name="Wang Y.-Y."/>
            <person name="Barron N."/>
            <person name="Manako K."/>
            <person name="Bowen J."/>
            <person name="Foster T."/>
            <person name="Erridge Z."/>
            <person name="Tiffin H."/>
            <person name="Waite C."/>
            <person name="Davies K."/>
            <person name="Grierson E."/>
            <person name="Laing W."/>
            <person name="Kirk R."/>
            <person name="Chen X."/>
            <person name="Wood M."/>
            <person name="Montefiori M."/>
            <person name="Brummell D."/>
            <person name="Schwinn K."/>
            <person name="Catanach A."/>
            <person name="Fullerton C."/>
            <person name="Li D."/>
            <person name="Meiyalaghan S."/>
            <person name="Nieuwenhuizen N."/>
            <person name="Read N."/>
            <person name="Prakash R."/>
            <person name="Hunter D."/>
            <person name="Zhang H."/>
            <person name="Mckenzie M."/>
            <person name="Knabel M."/>
            <person name="Harris A."/>
            <person name="Allan A."/>
            <person name="Chen A."/>
            <person name="Janssen B."/>
            <person name="Plunkett B."/>
            <person name="Dwamena C."/>
            <person name="Voogd C."/>
            <person name="Leif D."/>
            <person name="Lafferty D."/>
            <person name="Souleyre E."/>
            <person name="Varkonyi-Gasic E."/>
            <person name="Gambi F."/>
            <person name="Hanley J."/>
            <person name="Yao J.-L."/>
            <person name="Cheung J."/>
            <person name="David K."/>
            <person name="Warren B."/>
            <person name="Marsh K."/>
            <person name="Snowden K."/>
            <person name="Lin-Wang K."/>
            <person name="Brian L."/>
            <person name="Martinez-Sanchez M."/>
            <person name="Wang M."/>
            <person name="Ileperuma N."/>
            <person name="Macnee N."/>
            <person name="Campin R."/>
            <person name="Mcatee P."/>
            <person name="Drummond R."/>
            <person name="Espley R."/>
            <person name="Ireland H."/>
            <person name="Wu R."/>
            <person name="Atkinson R."/>
            <person name="Karunairetnam S."/>
            <person name="Bulley S."/>
            <person name="Chunkath S."/>
            <person name="Hanley Z."/>
            <person name="Storey R."/>
            <person name="Thrimawithana A."/>
            <person name="Thomson S."/>
            <person name="David C."/>
            <person name="Testolin R."/>
        </authorList>
    </citation>
    <scope>NUCLEOTIDE SEQUENCE [LARGE SCALE GENOMIC DNA]</scope>
    <source>
        <strain evidence="3">cv. Red5</strain>
        <tissue evidence="2">Young leaf</tissue>
    </source>
</reference>
<feature type="compositionally biased region" description="Basic and acidic residues" evidence="1">
    <location>
        <begin position="172"/>
        <end position="193"/>
    </location>
</feature>
<dbReference type="EMBL" id="NKQK01000023">
    <property type="protein sequence ID" value="PSR96462.1"/>
    <property type="molecule type" value="Genomic_DNA"/>
</dbReference>
<feature type="region of interest" description="Disordered" evidence="1">
    <location>
        <begin position="1"/>
        <end position="26"/>
    </location>
</feature>
<dbReference type="OrthoDB" id="1923394at2759"/>
<accession>A0A2R6PTX9</accession>
<name>A0A2R6PTX9_ACTCC</name>
<dbReference type="InParanoid" id="A0A2R6PTX9"/>
<dbReference type="Gramene" id="PSR96462">
    <property type="protein sequence ID" value="PSR96462"/>
    <property type="gene ID" value="CEY00_Acc26514"/>
</dbReference>
<dbReference type="OMA" id="ESYYMAI"/>
<proteinExistence type="predicted"/>
<feature type="region of interest" description="Disordered" evidence="1">
    <location>
        <begin position="146"/>
        <end position="165"/>
    </location>
</feature>
<evidence type="ECO:0000313" key="3">
    <source>
        <dbReference type="Proteomes" id="UP000241394"/>
    </source>
</evidence>
<gene>
    <name evidence="2" type="ORF">CEY00_Acc26514</name>
</gene>
<reference evidence="3" key="2">
    <citation type="journal article" date="2018" name="BMC Genomics">
        <title>A manually annotated Actinidia chinensis var. chinensis (kiwifruit) genome highlights the challenges associated with draft genomes and gene prediction in plants.</title>
        <authorList>
            <person name="Pilkington S.M."/>
            <person name="Crowhurst R."/>
            <person name="Hilario E."/>
            <person name="Nardozza S."/>
            <person name="Fraser L."/>
            <person name="Peng Y."/>
            <person name="Gunaseelan K."/>
            <person name="Simpson R."/>
            <person name="Tahir J."/>
            <person name="Deroles S.C."/>
            <person name="Templeton K."/>
            <person name="Luo Z."/>
            <person name="Davy M."/>
            <person name="Cheng C."/>
            <person name="McNeilage M."/>
            <person name="Scaglione D."/>
            <person name="Liu Y."/>
            <person name="Zhang Q."/>
            <person name="Datson P."/>
            <person name="De Silva N."/>
            <person name="Gardiner S.E."/>
            <person name="Bassett H."/>
            <person name="Chagne D."/>
            <person name="McCallum J."/>
            <person name="Dzierzon H."/>
            <person name="Deng C."/>
            <person name="Wang Y.Y."/>
            <person name="Barron L."/>
            <person name="Manako K."/>
            <person name="Bowen J."/>
            <person name="Foster T.M."/>
            <person name="Erridge Z.A."/>
            <person name="Tiffin H."/>
            <person name="Waite C.N."/>
            <person name="Davies K.M."/>
            <person name="Grierson E.P."/>
            <person name="Laing W.A."/>
            <person name="Kirk R."/>
            <person name="Chen X."/>
            <person name="Wood M."/>
            <person name="Montefiori M."/>
            <person name="Brummell D.A."/>
            <person name="Schwinn K.E."/>
            <person name="Catanach A."/>
            <person name="Fullerton C."/>
            <person name="Li D."/>
            <person name="Meiyalaghan S."/>
            <person name="Nieuwenhuizen N."/>
            <person name="Read N."/>
            <person name="Prakash R."/>
            <person name="Hunter D."/>
            <person name="Zhang H."/>
            <person name="McKenzie M."/>
            <person name="Knabel M."/>
            <person name="Harris A."/>
            <person name="Allan A.C."/>
            <person name="Gleave A."/>
            <person name="Chen A."/>
            <person name="Janssen B.J."/>
            <person name="Plunkett B."/>
            <person name="Ampomah-Dwamena C."/>
            <person name="Voogd C."/>
            <person name="Leif D."/>
            <person name="Lafferty D."/>
            <person name="Souleyre E.J.F."/>
            <person name="Varkonyi-Gasic E."/>
            <person name="Gambi F."/>
            <person name="Hanley J."/>
            <person name="Yao J.L."/>
            <person name="Cheung J."/>
            <person name="David K.M."/>
            <person name="Warren B."/>
            <person name="Marsh K."/>
            <person name="Snowden K.C."/>
            <person name="Lin-Wang K."/>
            <person name="Brian L."/>
            <person name="Martinez-Sanchez M."/>
            <person name="Wang M."/>
            <person name="Ileperuma N."/>
            <person name="Macnee N."/>
            <person name="Campin R."/>
            <person name="McAtee P."/>
            <person name="Drummond R.S.M."/>
            <person name="Espley R.V."/>
            <person name="Ireland H.S."/>
            <person name="Wu R."/>
            <person name="Atkinson R.G."/>
            <person name="Karunairetnam S."/>
            <person name="Bulley S."/>
            <person name="Chunkath S."/>
            <person name="Hanley Z."/>
            <person name="Storey R."/>
            <person name="Thrimawithana A.H."/>
            <person name="Thomson S."/>
            <person name="David C."/>
            <person name="Testolin R."/>
            <person name="Huang H."/>
            <person name="Hellens R.P."/>
            <person name="Schaffer R.J."/>
        </authorList>
    </citation>
    <scope>NUCLEOTIDE SEQUENCE [LARGE SCALE GENOMIC DNA]</scope>
    <source>
        <strain evidence="3">cv. Red5</strain>
    </source>
</reference>
<dbReference type="Proteomes" id="UP000241394">
    <property type="component" value="Chromosome LG23"/>
</dbReference>
<evidence type="ECO:0000256" key="1">
    <source>
        <dbReference type="SAM" id="MobiDB-lite"/>
    </source>
</evidence>
<evidence type="ECO:0000313" key="2">
    <source>
        <dbReference type="EMBL" id="PSR96462.1"/>
    </source>
</evidence>
<feature type="region of interest" description="Disordered" evidence="1">
    <location>
        <begin position="172"/>
        <end position="208"/>
    </location>
</feature>